<dbReference type="GO" id="GO:0005524">
    <property type="term" value="F:ATP binding"/>
    <property type="evidence" value="ECO:0007669"/>
    <property type="project" value="UniProtKB-UniRule"/>
</dbReference>
<dbReference type="PANTHER" id="PTHR46008:SF25">
    <property type="entry name" value="PROTEIN KINASE DOMAIN-CONTAINING PROTEIN"/>
    <property type="match status" value="1"/>
</dbReference>
<dbReference type="GO" id="GO:0004674">
    <property type="term" value="F:protein serine/threonine kinase activity"/>
    <property type="evidence" value="ECO:0007669"/>
    <property type="project" value="UniProtKB-KW"/>
</dbReference>
<evidence type="ECO:0000256" key="4">
    <source>
        <dbReference type="ARBA" id="ARBA00022692"/>
    </source>
</evidence>
<feature type="domain" description="Protein kinase" evidence="16">
    <location>
        <begin position="325"/>
        <end position="598"/>
    </location>
</feature>
<dbReference type="OrthoDB" id="4062651at2759"/>
<keyword evidence="18" id="KW-1185">Reference proteome</keyword>
<feature type="signal peptide" evidence="15">
    <location>
        <begin position="1"/>
        <end position="21"/>
    </location>
</feature>
<proteinExistence type="predicted"/>
<dbReference type="InterPro" id="IPR001245">
    <property type="entry name" value="Ser-Thr/Tyr_kinase_cat_dom"/>
</dbReference>
<dbReference type="Gene3D" id="3.30.200.20">
    <property type="entry name" value="Phosphorylase Kinase, domain 1"/>
    <property type="match status" value="1"/>
</dbReference>
<evidence type="ECO:0000256" key="3">
    <source>
        <dbReference type="ARBA" id="ARBA00022679"/>
    </source>
</evidence>
<protein>
    <recommendedName>
        <fullName evidence="16">Protein kinase domain-containing protein</fullName>
    </recommendedName>
</protein>
<dbReference type="PROSITE" id="PS50011">
    <property type="entry name" value="PROTEIN_KINASE_DOM"/>
    <property type="match status" value="1"/>
</dbReference>
<evidence type="ECO:0000313" key="18">
    <source>
        <dbReference type="Proteomes" id="UP000326396"/>
    </source>
</evidence>
<dbReference type="PROSITE" id="PS00107">
    <property type="entry name" value="PROTEIN_KINASE_ATP"/>
    <property type="match status" value="1"/>
</dbReference>
<evidence type="ECO:0000256" key="7">
    <source>
        <dbReference type="ARBA" id="ARBA00022777"/>
    </source>
</evidence>
<evidence type="ECO:0000259" key="16">
    <source>
        <dbReference type="PROSITE" id="PS50011"/>
    </source>
</evidence>
<dbReference type="PROSITE" id="PS00108">
    <property type="entry name" value="PROTEIN_KINASE_ST"/>
    <property type="match status" value="1"/>
</dbReference>
<evidence type="ECO:0000313" key="17">
    <source>
        <dbReference type="EMBL" id="KAD7478835.1"/>
    </source>
</evidence>
<keyword evidence="11" id="KW-0325">Glycoprotein</keyword>
<keyword evidence="9 14" id="KW-1133">Transmembrane helix</keyword>
<keyword evidence="3" id="KW-0808">Transferase</keyword>
<dbReference type="InterPro" id="IPR008271">
    <property type="entry name" value="Ser/Thr_kinase_AS"/>
</dbReference>
<keyword evidence="8 12" id="KW-0067">ATP-binding</keyword>
<dbReference type="InterPro" id="IPR011009">
    <property type="entry name" value="Kinase-like_dom_sf"/>
</dbReference>
<comment type="subcellular location">
    <subcellularLocation>
        <location evidence="1">Membrane</location>
        <topology evidence="1">Single-pass membrane protein</topology>
    </subcellularLocation>
</comment>
<keyword evidence="5 15" id="KW-0732">Signal</keyword>
<evidence type="ECO:0000256" key="6">
    <source>
        <dbReference type="ARBA" id="ARBA00022741"/>
    </source>
</evidence>
<gene>
    <name evidence="17" type="ORF">E3N88_01971</name>
</gene>
<organism evidence="17 18">
    <name type="scientific">Mikania micrantha</name>
    <name type="common">bitter vine</name>
    <dbReference type="NCBI Taxonomy" id="192012"/>
    <lineage>
        <taxon>Eukaryota</taxon>
        <taxon>Viridiplantae</taxon>
        <taxon>Streptophyta</taxon>
        <taxon>Embryophyta</taxon>
        <taxon>Tracheophyta</taxon>
        <taxon>Spermatophyta</taxon>
        <taxon>Magnoliopsida</taxon>
        <taxon>eudicotyledons</taxon>
        <taxon>Gunneridae</taxon>
        <taxon>Pentapetalae</taxon>
        <taxon>asterids</taxon>
        <taxon>campanulids</taxon>
        <taxon>Asterales</taxon>
        <taxon>Asteraceae</taxon>
        <taxon>Asteroideae</taxon>
        <taxon>Heliantheae alliance</taxon>
        <taxon>Eupatorieae</taxon>
        <taxon>Mikania</taxon>
    </lineage>
</organism>
<dbReference type="SMART" id="SM00220">
    <property type="entry name" value="S_TKc"/>
    <property type="match status" value="1"/>
</dbReference>
<dbReference type="FunFam" id="1.10.510.10:FF:000161">
    <property type="entry name" value="Wall-associated receptor kinase-like 20"/>
    <property type="match status" value="1"/>
</dbReference>
<feature type="region of interest" description="Disordered" evidence="13">
    <location>
        <begin position="647"/>
        <end position="672"/>
    </location>
</feature>
<dbReference type="AlphaFoldDB" id="A0A5N6Q2I9"/>
<evidence type="ECO:0000256" key="11">
    <source>
        <dbReference type="ARBA" id="ARBA00023180"/>
    </source>
</evidence>
<feature type="chain" id="PRO_5024291195" description="Protein kinase domain-containing protein" evidence="15">
    <location>
        <begin position="22"/>
        <end position="672"/>
    </location>
</feature>
<dbReference type="InterPro" id="IPR000719">
    <property type="entry name" value="Prot_kinase_dom"/>
</dbReference>
<keyword evidence="7" id="KW-0418">Kinase</keyword>
<dbReference type="GO" id="GO:0005886">
    <property type="term" value="C:plasma membrane"/>
    <property type="evidence" value="ECO:0007669"/>
    <property type="project" value="UniProtKB-ARBA"/>
</dbReference>
<name>A0A5N6Q2I9_9ASTR</name>
<dbReference type="InterPro" id="IPR017441">
    <property type="entry name" value="Protein_kinase_ATP_BS"/>
</dbReference>
<evidence type="ECO:0000256" key="14">
    <source>
        <dbReference type="SAM" id="Phobius"/>
    </source>
</evidence>
<sequence length="672" mass="75665">MILIFFFVSFFLSCLPVLHFAAYTNISRPNCPESFYCPGLTPFQYPFFNVTDTRCGLIKINCTSKGGEIQLGGQSYEITGKLDSHNIWSDAFFIIRNTTLEALEQLVNNQSCEALMNDLIPESPHPLLYSISIRTFITVCKCTKNFTYPQQTDAYFDPRGYKRYNTCNDYIFYYNYLNGTVPSDLPHTCQVVRLPAILPNTPGLDETNIFSVISYYPSIFFNLSSACDDCYKKGQRCDTKNGAANCSDVIKGKKDRLKHLLVIIGSVLISMLCFGIFIIWCHRKNNPFSYVSSKNKSPKHEDTNILSCGVSIFSYEELEDATQNFDPSHELGDGGFGAVFYGKLQDGREVAVKKLHEHNYKRVQQFRNEVEILTELRHPNLVVLYGCTSRLSRELILVYEYVPNGTVADHLHGEQADPSKLTWQIRMNIAIDTAHALVYLHASEIIHRDVKTNNILLDHNFYVKVADFGLSRLIPNSVTHVSTAPQGTPGYVDPQYHQCYQLTEKSDVYSFGVVLIELISSMVAVDLNRSHDEINLANLALKRIRGSAIDQLIDPVLGSHKNAEIMNMITSVAELAFQCLQYHSEMRPTMNEVLDVLMDIQASGGTNDNDSTRDFRTMNVFPLLGTNDSVVSLTDFRPTPVSIASEWQSSNSESTTLSSNGDRLSMKNGVDT</sequence>
<dbReference type="Pfam" id="PF07714">
    <property type="entry name" value="PK_Tyr_Ser-Thr"/>
    <property type="match status" value="1"/>
</dbReference>
<keyword evidence="2" id="KW-0723">Serine/threonine-protein kinase</keyword>
<evidence type="ECO:0000256" key="15">
    <source>
        <dbReference type="SAM" id="SignalP"/>
    </source>
</evidence>
<evidence type="ECO:0000256" key="8">
    <source>
        <dbReference type="ARBA" id="ARBA00022840"/>
    </source>
</evidence>
<feature type="transmembrane region" description="Helical" evidence="14">
    <location>
        <begin position="260"/>
        <end position="280"/>
    </location>
</feature>
<dbReference type="EMBL" id="SZYD01000001">
    <property type="protein sequence ID" value="KAD7478835.1"/>
    <property type="molecule type" value="Genomic_DNA"/>
</dbReference>
<dbReference type="Proteomes" id="UP000326396">
    <property type="component" value="Linkage Group LG1"/>
</dbReference>
<keyword evidence="4 14" id="KW-0812">Transmembrane</keyword>
<evidence type="ECO:0000256" key="13">
    <source>
        <dbReference type="SAM" id="MobiDB-lite"/>
    </source>
</evidence>
<feature type="compositionally biased region" description="Low complexity" evidence="13">
    <location>
        <begin position="649"/>
        <end position="660"/>
    </location>
</feature>
<evidence type="ECO:0000256" key="12">
    <source>
        <dbReference type="PROSITE-ProRule" id="PRU10141"/>
    </source>
</evidence>
<keyword evidence="6 12" id="KW-0547">Nucleotide-binding</keyword>
<dbReference type="SUPFAM" id="SSF56112">
    <property type="entry name" value="Protein kinase-like (PK-like)"/>
    <property type="match status" value="1"/>
</dbReference>
<evidence type="ECO:0000256" key="5">
    <source>
        <dbReference type="ARBA" id="ARBA00022729"/>
    </source>
</evidence>
<dbReference type="Gene3D" id="1.10.510.10">
    <property type="entry name" value="Transferase(Phosphotransferase) domain 1"/>
    <property type="match status" value="1"/>
</dbReference>
<evidence type="ECO:0000256" key="9">
    <source>
        <dbReference type="ARBA" id="ARBA00022989"/>
    </source>
</evidence>
<reference evidence="17 18" key="1">
    <citation type="submission" date="2019-05" db="EMBL/GenBank/DDBJ databases">
        <title>Mikania micrantha, genome provides insights into the molecular mechanism of rapid growth.</title>
        <authorList>
            <person name="Liu B."/>
        </authorList>
    </citation>
    <scope>NUCLEOTIDE SEQUENCE [LARGE SCALE GENOMIC DNA]</scope>
    <source>
        <strain evidence="17">NLD-2019</strain>
        <tissue evidence="17">Leaf</tissue>
    </source>
</reference>
<feature type="binding site" evidence="12">
    <location>
        <position position="354"/>
    </location>
    <ligand>
        <name>ATP</name>
        <dbReference type="ChEBI" id="CHEBI:30616"/>
    </ligand>
</feature>
<comment type="caution">
    <text evidence="17">The sequence shown here is derived from an EMBL/GenBank/DDBJ whole genome shotgun (WGS) entry which is preliminary data.</text>
</comment>
<evidence type="ECO:0000256" key="1">
    <source>
        <dbReference type="ARBA" id="ARBA00004167"/>
    </source>
</evidence>
<evidence type="ECO:0000256" key="2">
    <source>
        <dbReference type="ARBA" id="ARBA00022527"/>
    </source>
</evidence>
<dbReference type="PANTHER" id="PTHR46008">
    <property type="entry name" value="LEAF RUST 10 DISEASE-RESISTANCE LOCUS RECEPTOR-LIKE PROTEIN KINASE-LIKE 1.4"/>
    <property type="match status" value="1"/>
</dbReference>
<accession>A0A5N6Q2I9</accession>
<evidence type="ECO:0000256" key="10">
    <source>
        <dbReference type="ARBA" id="ARBA00023136"/>
    </source>
</evidence>
<keyword evidence="10 14" id="KW-0472">Membrane</keyword>